<keyword evidence="3" id="KW-1003">Cell membrane</keyword>
<keyword evidence="2" id="KW-0813">Transport</keyword>
<proteinExistence type="predicted"/>
<keyword evidence="5 7" id="KW-1133">Transmembrane helix</keyword>
<evidence type="ECO:0000256" key="7">
    <source>
        <dbReference type="SAM" id="Phobius"/>
    </source>
</evidence>
<name>A0A9P3PU50_LYOSH</name>
<feature type="transmembrane region" description="Helical" evidence="7">
    <location>
        <begin position="97"/>
        <end position="116"/>
    </location>
</feature>
<organism evidence="8 9">
    <name type="scientific">Lyophyllum shimeji</name>
    <name type="common">Hon-shimeji</name>
    <name type="synonym">Tricholoma shimeji</name>
    <dbReference type="NCBI Taxonomy" id="47721"/>
    <lineage>
        <taxon>Eukaryota</taxon>
        <taxon>Fungi</taxon>
        <taxon>Dikarya</taxon>
        <taxon>Basidiomycota</taxon>
        <taxon>Agaricomycotina</taxon>
        <taxon>Agaricomycetes</taxon>
        <taxon>Agaricomycetidae</taxon>
        <taxon>Agaricales</taxon>
        <taxon>Tricholomatineae</taxon>
        <taxon>Lyophyllaceae</taxon>
        <taxon>Lyophyllum</taxon>
    </lineage>
</organism>
<dbReference type="Proteomes" id="UP001063166">
    <property type="component" value="Unassembled WGS sequence"/>
</dbReference>
<dbReference type="GO" id="GO:0022857">
    <property type="term" value="F:transmembrane transporter activity"/>
    <property type="evidence" value="ECO:0007669"/>
    <property type="project" value="TreeGrafter"/>
</dbReference>
<gene>
    <name evidence="8" type="ORF">LshimejAT787_1100350</name>
</gene>
<dbReference type="Gene3D" id="1.20.1250.20">
    <property type="entry name" value="MFS general substrate transporter like domains"/>
    <property type="match status" value="1"/>
</dbReference>
<dbReference type="InterPro" id="IPR036259">
    <property type="entry name" value="MFS_trans_sf"/>
</dbReference>
<comment type="subcellular location">
    <subcellularLocation>
        <location evidence="1">Cell membrane</location>
        <topology evidence="1">Multi-pass membrane protein</topology>
    </subcellularLocation>
</comment>
<sequence>MPTLFVGSLIVPVGLFWYGWSAEAKLHWMMPIVGSGIFAFGVMATWLPILLYLVDAFEYAASATAAAYVLRSLLGFVFPLFGKQMFDRLGLGGGNSLLAGLSILLGIPISGVDILPRRGHSCRTKRAVYLVRDQHGRRVLPKLIDDNFTSFTTDAVSLRVPLTAWYEISSYRGSTTLRLHGPTDKIPTGPPLDASTSLKSWAITPGTRNRK</sequence>
<dbReference type="AlphaFoldDB" id="A0A9P3PU50"/>
<dbReference type="EMBL" id="BRPK01000011">
    <property type="protein sequence ID" value="GLB42020.1"/>
    <property type="molecule type" value="Genomic_DNA"/>
</dbReference>
<comment type="caution">
    <text evidence="8">The sequence shown here is derived from an EMBL/GenBank/DDBJ whole genome shotgun (WGS) entry which is preliminary data.</text>
</comment>
<feature type="transmembrane region" description="Helical" evidence="7">
    <location>
        <begin position="65"/>
        <end position="82"/>
    </location>
</feature>
<evidence type="ECO:0000256" key="2">
    <source>
        <dbReference type="ARBA" id="ARBA00022448"/>
    </source>
</evidence>
<dbReference type="SUPFAM" id="SSF103473">
    <property type="entry name" value="MFS general substrate transporter"/>
    <property type="match status" value="1"/>
</dbReference>
<evidence type="ECO:0000256" key="6">
    <source>
        <dbReference type="ARBA" id="ARBA00023136"/>
    </source>
</evidence>
<evidence type="ECO:0000313" key="8">
    <source>
        <dbReference type="EMBL" id="GLB42020.1"/>
    </source>
</evidence>
<dbReference type="PANTHER" id="PTHR23502:SF186">
    <property type="entry name" value="MAJOR FACILITATOR SUPERFAMILY (MFS) PROFILE DOMAIN-CONTAINING PROTEIN"/>
    <property type="match status" value="1"/>
</dbReference>
<evidence type="ECO:0000256" key="3">
    <source>
        <dbReference type="ARBA" id="ARBA00022475"/>
    </source>
</evidence>
<evidence type="ECO:0000256" key="1">
    <source>
        <dbReference type="ARBA" id="ARBA00004651"/>
    </source>
</evidence>
<keyword evidence="6 7" id="KW-0472">Membrane</keyword>
<dbReference type="GO" id="GO:0005886">
    <property type="term" value="C:plasma membrane"/>
    <property type="evidence" value="ECO:0007669"/>
    <property type="project" value="UniProtKB-SubCell"/>
</dbReference>
<dbReference type="PANTHER" id="PTHR23502">
    <property type="entry name" value="MAJOR FACILITATOR SUPERFAMILY"/>
    <property type="match status" value="1"/>
</dbReference>
<evidence type="ECO:0000313" key="9">
    <source>
        <dbReference type="Proteomes" id="UP001063166"/>
    </source>
</evidence>
<dbReference type="OrthoDB" id="6770063at2759"/>
<reference evidence="8" key="1">
    <citation type="submission" date="2022-07" db="EMBL/GenBank/DDBJ databases">
        <title>The genome of Lyophyllum shimeji provides insight into the initial evolution of ectomycorrhizal fungal genome.</title>
        <authorList>
            <person name="Kobayashi Y."/>
            <person name="Shibata T."/>
            <person name="Hirakawa H."/>
            <person name="Shigenobu S."/>
            <person name="Nishiyama T."/>
            <person name="Yamada A."/>
            <person name="Hasebe M."/>
            <person name="Kawaguchi M."/>
        </authorList>
    </citation>
    <scope>NUCLEOTIDE SEQUENCE</scope>
    <source>
        <strain evidence="8">AT787</strain>
    </source>
</reference>
<accession>A0A9P3PU50</accession>
<keyword evidence="4 7" id="KW-0812">Transmembrane</keyword>
<evidence type="ECO:0000256" key="4">
    <source>
        <dbReference type="ARBA" id="ARBA00022692"/>
    </source>
</evidence>
<keyword evidence="9" id="KW-1185">Reference proteome</keyword>
<protein>
    <submittedName>
        <fullName evidence="8">Multidrug resistance protein 4</fullName>
    </submittedName>
</protein>
<evidence type="ECO:0000256" key="5">
    <source>
        <dbReference type="ARBA" id="ARBA00022989"/>
    </source>
</evidence>
<feature type="transmembrane region" description="Helical" evidence="7">
    <location>
        <begin position="31"/>
        <end position="53"/>
    </location>
</feature>